<protein>
    <recommendedName>
        <fullName evidence="3">3-hydroxy-3-methylglutaryl coenzyme A reductase</fullName>
        <shortName evidence="3">HMG-CoA reductase</shortName>
        <ecNumber evidence="3">1.1.1.88</ecNumber>
    </recommendedName>
</protein>
<evidence type="ECO:0000313" key="5">
    <source>
        <dbReference type="Proteomes" id="UP000052013"/>
    </source>
</evidence>
<dbReference type="InterPro" id="IPR023076">
    <property type="entry name" value="HMG_CoA_Rdtase_CS"/>
</dbReference>
<dbReference type="SUPFAM" id="SSF56542">
    <property type="entry name" value="Substrate-binding domain of HMG-CoA reductase"/>
    <property type="match status" value="1"/>
</dbReference>
<name>A0A0R1RZ82_9LACO</name>
<dbReference type="AlphaFoldDB" id="A0A0R1RZ82"/>
<dbReference type="PROSITE" id="PS01192">
    <property type="entry name" value="HMG_COA_REDUCTASE_3"/>
    <property type="match status" value="1"/>
</dbReference>
<dbReference type="Pfam" id="PF00368">
    <property type="entry name" value="HMG-CoA_red"/>
    <property type="match status" value="1"/>
</dbReference>
<dbReference type="InterPro" id="IPR009023">
    <property type="entry name" value="HMG_CoA_Rdtase_NAD(P)-bd_sf"/>
</dbReference>
<keyword evidence="2 3" id="KW-0560">Oxidoreductase</keyword>
<dbReference type="RefSeq" id="WP_057866351.1">
    <property type="nucleotide sequence ID" value="NZ_AZEY01000109.1"/>
</dbReference>
<dbReference type="PROSITE" id="PS00318">
    <property type="entry name" value="HMG_COA_REDUCTASE_2"/>
    <property type="match status" value="1"/>
</dbReference>
<dbReference type="GO" id="GO:0140643">
    <property type="term" value="F:hydroxymethylglutaryl-CoA reductase (NADH) activity"/>
    <property type="evidence" value="ECO:0007669"/>
    <property type="project" value="UniProtKB-EC"/>
</dbReference>
<dbReference type="GO" id="GO:0015936">
    <property type="term" value="P:coenzyme A metabolic process"/>
    <property type="evidence" value="ECO:0007669"/>
    <property type="project" value="InterPro"/>
</dbReference>
<proteinExistence type="inferred from homology"/>
<dbReference type="Proteomes" id="UP000052013">
    <property type="component" value="Unassembled WGS sequence"/>
</dbReference>
<dbReference type="NCBIfam" id="TIGR00532">
    <property type="entry name" value="HMG_CoA_R_NAD"/>
    <property type="match status" value="1"/>
</dbReference>
<dbReference type="PATRIC" id="fig|1423739.3.peg.2161"/>
<dbReference type="PANTHER" id="PTHR10572">
    <property type="entry name" value="3-HYDROXY-3-METHYLGLUTARYL-COENZYME A REDUCTASE"/>
    <property type="match status" value="1"/>
</dbReference>
<accession>A0A0R1RZ82</accession>
<dbReference type="InterPro" id="IPR009029">
    <property type="entry name" value="HMG_CoA_Rdtase_sub-bd_dom_sf"/>
</dbReference>
<dbReference type="PRINTS" id="PR00071">
    <property type="entry name" value="HMGCOARDTASE"/>
</dbReference>
<dbReference type="PROSITE" id="PS50065">
    <property type="entry name" value="HMG_COA_REDUCTASE_4"/>
    <property type="match status" value="1"/>
</dbReference>
<reference evidence="4 5" key="1">
    <citation type="journal article" date="2015" name="Genome Announc.">
        <title>Expanding the biotechnology potential of lactobacilli through comparative genomics of 213 strains and associated genera.</title>
        <authorList>
            <person name="Sun Z."/>
            <person name="Harris H.M."/>
            <person name="McCann A."/>
            <person name="Guo C."/>
            <person name="Argimon S."/>
            <person name="Zhang W."/>
            <person name="Yang X."/>
            <person name="Jeffery I.B."/>
            <person name="Cooney J.C."/>
            <person name="Kagawa T.F."/>
            <person name="Liu W."/>
            <person name="Song Y."/>
            <person name="Salvetti E."/>
            <person name="Wrobel A."/>
            <person name="Rasinkangas P."/>
            <person name="Parkhill J."/>
            <person name="Rea M.C."/>
            <person name="O'Sullivan O."/>
            <person name="Ritari J."/>
            <person name="Douillard F.P."/>
            <person name="Paul Ross R."/>
            <person name="Yang R."/>
            <person name="Briner A.E."/>
            <person name="Felis G.E."/>
            <person name="de Vos W.M."/>
            <person name="Barrangou R."/>
            <person name="Klaenhammer T.R."/>
            <person name="Caufield P.W."/>
            <person name="Cui Y."/>
            <person name="Zhang H."/>
            <person name="O'Toole P.W."/>
        </authorList>
    </citation>
    <scope>NUCLEOTIDE SEQUENCE [LARGE SCALE GENOMIC DNA]</scope>
    <source>
        <strain evidence="4 5">DSM 14421</strain>
    </source>
</reference>
<dbReference type="SUPFAM" id="SSF55035">
    <property type="entry name" value="NAD-binding domain of HMG-CoA reductase"/>
    <property type="match status" value="1"/>
</dbReference>
<dbReference type="Gene3D" id="3.90.770.10">
    <property type="entry name" value="3-hydroxy-3-methylglutaryl-coenzyme A Reductase, Chain A, domain 2"/>
    <property type="match status" value="2"/>
</dbReference>
<comment type="catalytic activity">
    <reaction evidence="3">
        <text>(R)-mevalonate + 2 NAD(+) + CoA = (3S)-3-hydroxy-3-methylglutaryl-CoA + 2 NADH + 2 H(+)</text>
        <dbReference type="Rhea" id="RHEA:14833"/>
        <dbReference type="ChEBI" id="CHEBI:15378"/>
        <dbReference type="ChEBI" id="CHEBI:36464"/>
        <dbReference type="ChEBI" id="CHEBI:43074"/>
        <dbReference type="ChEBI" id="CHEBI:57287"/>
        <dbReference type="ChEBI" id="CHEBI:57540"/>
        <dbReference type="ChEBI" id="CHEBI:57945"/>
        <dbReference type="EC" id="1.1.1.88"/>
    </reaction>
</comment>
<dbReference type="GO" id="GO:0004420">
    <property type="term" value="F:hydroxymethylglutaryl-CoA reductase (NADPH) activity"/>
    <property type="evidence" value="ECO:0007669"/>
    <property type="project" value="InterPro"/>
</dbReference>
<gene>
    <name evidence="4" type="ORF">FC85_GL002074</name>
</gene>
<comment type="similarity">
    <text evidence="1 3">Belongs to the HMG-CoA reductase family.</text>
</comment>
<dbReference type="PANTHER" id="PTHR10572:SF24">
    <property type="entry name" value="3-HYDROXY-3-METHYLGLUTARYL-COENZYME A REDUCTASE"/>
    <property type="match status" value="1"/>
</dbReference>
<dbReference type="InterPro" id="IPR004553">
    <property type="entry name" value="HMG_CoA_Rdtase_bac-typ"/>
</dbReference>
<organism evidence="4 5">
    <name type="scientific">Lentilactobacillus diolivorans DSM 14421</name>
    <dbReference type="NCBI Taxonomy" id="1423739"/>
    <lineage>
        <taxon>Bacteria</taxon>
        <taxon>Bacillati</taxon>
        <taxon>Bacillota</taxon>
        <taxon>Bacilli</taxon>
        <taxon>Lactobacillales</taxon>
        <taxon>Lactobacillaceae</taxon>
        <taxon>Lentilactobacillus</taxon>
    </lineage>
</organism>
<dbReference type="InterPro" id="IPR002202">
    <property type="entry name" value="HMG_CoA_Rdtase"/>
</dbReference>
<comment type="caution">
    <text evidence="4">The sequence shown here is derived from an EMBL/GenBank/DDBJ whole genome shotgun (WGS) entry which is preliminary data.</text>
</comment>
<keyword evidence="3" id="KW-0520">NAD</keyword>
<dbReference type="Gene3D" id="1.10.8.660">
    <property type="match status" value="1"/>
</dbReference>
<dbReference type="CDD" id="cd00644">
    <property type="entry name" value="HMG-CoA_reductase_classII"/>
    <property type="match status" value="1"/>
</dbReference>
<dbReference type="STRING" id="1423739.FC85_GL002074"/>
<dbReference type="EMBL" id="AZEY01000109">
    <property type="protein sequence ID" value="KRL62278.1"/>
    <property type="molecule type" value="Genomic_DNA"/>
</dbReference>
<evidence type="ECO:0000256" key="1">
    <source>
        <dbReference type="ARBA" id="ARBA00007661"/>
    </source>
</evidence>
<dbReference type="InterPro" id="IPR023074">
    <property type="entry name" value="HMG_CoA_Rdtase_cat_sf"/>
</dbReference>
<dbReference type="EC" id="1.1.1.88" evidence="3"/>
<sequence length="416" mass="45213">MNQQWDHFYKKTYQERLQLIVANAKLDAAQFQKLQAGASGVSTNLIENYLTDYALPEGIVTNLVVNDQPYLVPMVTEEPSVIAAASNGSKLLADGKGVSAAVLDRLVTGQVVIKTSQFEKVNRFIQQHQAEAIEVANKSHQRILQYSRGARELAVRQLDSSFVSVDLTVDTGEAMGANLINTMLEAVANWLREQLHVEITMAILSNFADGSLVRVSGCVNSDKLATQTMTGRQVAQRIVDASRVAQIDIHRAATHNKGIMNGIDAAVIALGNDSRAVESAVHSFAARDGSYRGVSQWRIDHDQLVGEMTVPMPIGFLGGATKVLPLVSVNQAIMGVKNVHEEMMVIAAVGLAQNLAALKALVTDGIQRGHMNLQLKSLAMANGTTEAELPKILPQLRQLKQPDSLAVKRLLNQLRK</sequence>
<dbReference type="UniPathway" id="UPA00257">
    <property type="reaction ID" value="UER00367"/>
</dbReference>
<evidence type="ECO:0000256" key="2">
    <source>
        <dbReference type="ARBA" id="ARBA00023002"/>
    </source>
</evidence>
<comment type="pathway">
    <text evidence="3">Metabolic intermediate metabolism; (R)-mevalonate degradation; (S)-3-hydroxy-3-methylglutaryl-CoA from (R)-mevalonate: step 1/1.</text>
</comment>
<evidence type="ECO:0000313" key="4">
    <source>
        <dbReference type="EMBL" id="KRL62278.1"/>
    </source>
</evidence>
<evidence type="ECO:0000256" key="3">
    <source>
        <dbReference type="RuleBase" id="RU361219"/>
    </source>
</evidence>